<comment type="caution">
    <text evidence="4">The sequence shown here is derived from an EMBL/GenBank/DDBJ whole genome shotgun (WGS) entry which is preliminary data.</text>
</comment>
<feature type="compositionally biased region" description="Polar residues" evidence="2">
    <location>
        <begin position="20"/>
        <end position="37"/>
    </location>
</feature>
<feature type="domain" description="HD/PDEase" evidence="3">
    <location>
        <begin position="93"/>
        <end position="254"/>
    </location>
</feature>
<dbReference type="InterPro" id="IPR003607">
    <property type="entry name" value="HD/PDEase_dom"/>
</dbReference>
<dbReference type="EMBL" id="CAXKWB010000637">
    <property type="protein sequence ID" value="CAL4061492.1"/>
    <property type="molecule type" value="Genomic_DNA"/>
</dbReference>
<dbReference type="GO" id="GO:0006203">
    <property type="term" value="P:dGTP catabolic process"/>
    <property type="evidence" value="ECO:0007669"/>
    <property type="project" value="TreeGrafter"/>
</dbReference>
<feature type="region of interest" description="Disordered" evidence="2">
    <location>
        <begin position="1"/>
        <end position="40"/>
    </location>
</feature>
<dbReference type="SMART" id="SM00471">
    <property type="entry name" value="HDc"/>
    <property type="match status" value="1"/>
</dbReference>
<protein>
    <recommendedName>
        <fullName evidence="3">HD/PDEase domain-containing protein</fullName>
    </recommendedName>
</protein>
<proteinExistence type="inferred from homology"/>
<dbReference type="SUPFAM" id="SSF109604">
    <property type="entry name" value="HD-domain/PDEase-like"/>
    <property type="match status" value="1"/>
</dbReference>
<dbReference type="CDD" id="cd00077">
    <property type="entry name" value="HDc"/>
    <property type="match status" value="1"/>
</dbReference>
<evidence type="ECO:0000259" key="3">
    <source>
        <dbReference type="SMART" id="SM00471"/>
    </source>
</evidence>
<dbReference type="Gene3D" id="1.10.3210.10">
    <property type="entry name" value="Hypothetical protein af1432"/>
    <property type="match status" value="1"/>
</dbReference>
<sequence>MNKSPSEKTNGVHQNGGEHNGTTNGVKQCQNGSYSSDKSPHLEEHLNEKVFNDAIHGAISLHPLCVKVVDTHEFQRLRFLKQLGVSYFVFTSAAHNRFEHSLGVCHLAAVLIKSIRDRQPQLGITSQDILCVQLAGLCHDLGHGPYSHLWEPFVNKVRPQRKWTHEEASVKMFDHLVKENNLQKEFEYYGLDEQDMVFVKELISGPKPCTDQDWPYEGRSKNKAFLYEIVANKLTGVDVDKWDYFLRDGHSLGIKVTFEYERLVRFSRVLPGANGEGNHICFRDKEVDNLYDMFHARRTLHRTAYQHRVVKIIDSMLIDAFSYADKHILTKGQNGTLLPLSEVCEDMKAFTFTTDNIFHDILRSDSDVPDMKKAKEIVENILKRKLYPYIGHTQTVRDDI</sequence>
<dbReference type="GO" id="GO:0008832">
    <property type="term" value="F:dGTPase activity"/>
    <property type="evidence" value="ECO:0007669"/>
    <property type="project" value="TreeGrafter"/>
</dbReference>
<dbReference type="AlphaFoldDB" id="A0AAV2PP10"/>
<organism evidence="4 5">
    <name type="scientific">Meganyctiphanes norvegica</name>
    <name type="common">Northern krill</name>
    <name type="synonym">Thysanopoda norvegica</name>
    <dbReference type="NCBI Taxonomy" id="48144"/>
    <lineage>
        <taxon>Eukaryota</taxon>
        <taxon>Metazoa</taxon>
        <taxon>Ecdysozoa</taxon>
        <taxon>Arthropoda</taxon>
        <taxon>Crustacea</taxon>
        <taxon>Multicrustacea</taxon>
        <taxon>Malacostraca</taxon>
        <taxon>Eumalacostraca</taxon>
        <taxon>Eucarida</taxon>
        <taxon>Euphausiacea</taxon>
        <taxon>Euphausiidae</taxon>
        <taxon>Meganyctiphanes</taxon>
    </lineage>
</organism>
<dbReference type="Proteomes" id="UP001497623">
    <property type="component" value="Unassembled WGS sequence"/>
</dbReference>
<evidence type="ECO:0000313" key="4">
    <source>
        <dbReference type="EMBL" id="CAL4061492.1"/>
    </source>
</evidence>
<feature type="non-terminal residue" evidence="4">
    <location>
        <position position="400"/>
    </location>
</feature>
<evidence type="ECO:0000256" key="1">
    <source>
        <dbReference type="ARBA" id="ARBA00005776"/>
    </source>
</evidence>
<accession>A0AAV2PP10</accession>
<evidence type="ECO:0000256" key="2">
    <source>
        <dbReference type="SAM" id="MobiDB-lite"/>
    </source>
</evidence>
<feature type="compositionally biased region" description="Polar residues" evidence="2">
    <location>
        <begin position="1"/>
        <end position="13"/>
    </location>
</feature>
<dbReference type="InterPro" id="IPR050135">
    <property type="entry name" value="dGTPase-like"/>
</dbReference>
<dbReference type="InterPro" id="IPR006674">
    <property type="entry name" value="HD_domain"/>
</dbReference>
<comment type="similarity">
    <text evidence="1">Belongs to the SAMHD1 family.</text>
</comment>
<dbReference type="PANTHER" id="PTHR11373:SF4">
    <property type="entry name" value="DEOXYNUCLEOSIDE TRIPHOSPHATE TRIPHOSPHOHYDROLASE SAMHD1"/>
    <property type="match status" value="1"/>
</dbReference>
<evidence type="ECO:0000313" key="5">
    <source>
        <dbReference type="Proteomes" id="UP001497623"/>
    </source>
</evidence>
<reference evidence="4 5" key="1">
    <citation type="submission" date="2024-05" db="EMBL/GenBank/DDBJ databases">
        <authorList>
            <person name="Wallberg A."/>
        </authorList>
    </citation>
    <scope>NUCLEOTIDE SEQUENCE [LARGE SCALE GENOMIC DNA]</scope>
</reference>
<gene>
    <name evidence="4" type="ORF">MNOR_LOCUS2176</name>
</gene>
<dbReference type="GO" id="GO:0005634">
    <property type="term" value="C:nucleus"/>
    <property type="evidence" value="ECO:0007669"/>
    <property type="project" value="TreeGrafter"/>
</dbReference>
<keyword evidence="5" id="KW-1185">Reference proteome</keyword>
<dbReference type="PANTHER" id="PTHR11373">
    <property type="entry name" value="DEOXYNUCLEOSIDE TRIPHOSPHATE TRIPHOSPHOHYDROLASE"/>
    <property type="match status" value="1"/>
</dbReference>
<name>A0AAV2PP10_MEGNR</name>
<dbReference type="Pfam" id="PF01966">
    <property type="entry name" value="HD"/>
    <property type="match status" value="1"/>
</dbReference>